<dbReference type="Proteomes" id="UP000827986">
    <property type="component" value="Unassembled WGS sequence"/>
</dbReference>
<name>A0A9D3WXI1_9SAUR</name>
<proteinExistence type="predicted"/>
<keyword evidence="3" id="KW-1185">Reference proteome</keyword>
<protein>
    <submittedName>
        <fullName evidence="2">Uncharacterized protein</fullName>
    </submittedName>
</protein>
<accession>A0A9D3WXI1</accession>
<gene>
    <name evidence="2" type="ORF">KIL84_013335</name>
</gene>
<keyword evidence="1" id="KW-0175">Coiled coil</keyword>
<organism evidence="2 3">
    <name type="scientific">Mauremys mutica</name>
    <name type="common">yellowpond turtle</name>
    <dbReference type="NCBI Taxonomy" id="74926"/>
    <lineage>
        <taxon>Eukaryota</taxon>
        <taxon>Metazoa</taxon>
        <taxon>Chordata</taxon>
        <taxon>Craniata</taxon>
        <taxon>Vertebrata</taxon>
        <taxon>Euteleostomi</taxon>
        <taxon>Archelosauria</taxon>
        <taxon>Testudinata</taxon>
        <taxon>Testudines</taxon>
        <taxon>Cryptodira</taxon>
        <taxon>Durocryptodira</taxon>
        <taxon>Testudinoidea</taxon>
        <taxon>Geoemydidae</taxon>
        <taxon>Geoemydinae</taxon>
        <taxon>Mauremys</taxon>
    </lineage>
</organism>
<dbReference type="AlphaFoldDB" id="A0A9D3WXI1"/>
<evidence type="ECO:0000313" key="3">
    <source>
        <dbReference type="Proteomes" id="UP000827986"/>
    </source>
</evidence>
<reference evidence="2" key="1">
    <citation type="submission" date="2021-09" db="EMBL/GenBank/DDBJ databases">
        <title>The genome of Mauremys mutica provides insights into the evolution of semi-aquatic lifestyle.</title>
        <authorList>
            <person name="Gong S."/>
            <person name="Gao Y."/>
        </authorList>
    </citation>
    <scope>NUCLEOTIDE SEQUENCE</scope>
    <source>
        <strain evidence="2">MM-2020</strain>
        <tissue evidence="2">Muscle</tissue>
    </source>
</reference>
<sequence length="99" mass="11733">MFNEILQGRAASDHKHRAWRMNTGDSLEKEKVERRKVQEKEREMNQDIMELLRQQTQMLVYLQSQHSQVRLPLQLIENSTFHIHQGPLHYPCHSSPVGC</sequence>
<evidence type="ECO:0000313" key="2">
    <source>
        <dbReference type="EMBL" id="KAH1168745.1"/>
    </source>
</evidence>
<evidence type="ECO:0000256" key="1">
    <source>
        <dbReference type="SAM" id="Coils"/>
    </source>
</evidence>
<comment type="caution">
    <text evidence="2">The sequence shown here is derived from an EMBL/GenBank/DDBJ whole genome shotgun (WGS) entry which is preliminary data.</text>
</comment>
<dbReference type="EMBL" id="JAHDVG010000485">
    <property type="protein sequence ID" value="KAH1168745.1"/>
    <property type="molecule type" value="Genomic_DNA"/>
</dbReference>
<feature type="coiled-coil region" evidence="1">
    <location>
        <begin position="27"/>
        <end position="54"/>
    </location>
</feature>